<evidence type="ECO:0000259" key="2">
    <source>
        <dbReference type="Pfam" id="PF14372"/>
    </source>
</evidence>
<dbReference type="Pfam" id="PF05699">
    <property type="entry name" value="Dimer_Tnp_hAT"/>
    <property type="match status" value="1"/>
</dbReference>
<evidence type="ECO:0000313" key="3">
    <source>
        <dbReference type="EMBL" id="WOL10438.1"/>
    </source>
</evidence>
<dbReference type="AlphaFoldDB" id="A0AAQ3QIF0"/>
<dbReference type="GO" id="GO:0046983">
    <property type="term" value="F:protein dimerization activity"/>
    <property type="evidence" value="ECO:0007669"/>
    <property type="project" value="InterPro"/>
</dbReference>
<dbReference type="InterPro" id="IPR025525">
    <property type="entry name" value="hAT-like_transposase_RNase-H"/>
</dbReference>
<proteinExistence type="predicted"/>
<dbReference type="PANTHER" id="PTHR23272:SF184">
    <property type="entry name" value="OS03G0311250 PROTEIN"/>
    <property type="match status" value="1"/>
</dbReference>
<organism evidence="3 4">
    <name type="scientific">Canna indica</name>
    <name type="common">Indian-shot</name>
    <dbReference type="NCBI Taxonomy" id="4628"/>
    <lineage>
        <taxon>Eukaryota</taxon>
        <taxon>Viridiplantae</taxon>
        <taxon>Streptophyta</taxon>
        <taxon>Embryophyta</taxon>
        <taxon>Tracheophyta</taxon>
        <taxon>Spermatophyta</taxon>
        <taxon>Magnoliopsida</taxon>
        <taxon>Liliopsida</taxon>
        <taxon>Zingiberales</taxon>
        <taxon>Cannaceae</taxon>
        <taxon>Canna</taxon>
    </lineage>
</organism>
<sequence>MLEVALRFERAFEMYHEEDPYFERDLLEGDGGGRPMDFDWVILKGMIQMLHIFYRVTLTVSGTTSTTSNVYLHDNSEIAALLNEWVSGRSPYPEFREMAVKMKEKWDKYWGNLDKLNFLIFFAMILDLRFVDVTFGTRTIEKYKHKKQIHGVESKTELGRYWDEDPEVDDIDVLKWWSVNSGRYPILASMSREILAIPISTVASESTFNTGGRVLDEFRSSLAPSMVEGLICLQDWIRLRKEKQVVDDLEEVEKLQEEFAKIDFALSIIDIPIDPIIFLARSNDGFVFLNFIWLASRLGISRKKVYNLSKRKKWFLSS</sequence>
<name>A0AAQ3QIF0_9LILI</name>
<dbReference type="SUPFAM" id="SSF53098">
    <property type="entry name" value="Ribonuclease H-like"/>
    <property type="match status" value="1"/>
</dbReference>
<dbReference type="Proteomes" id="UP001327560">
    <property type="component" value="Chromosome 6"/>
</dbReference>
<feature type="domain" description="HAT C-terminal dimerisation" evidence="1">
    <location>
        <begin position="158"/>
        <end position="237"/>
    </location>
</feature>
<dbReference type="InterPro" id="IPR012337">
    <property type="entry name" value="RNaseH-like_sf"/>
</dbReference>
<feature type="domain" description="hAT-like transposase RNase-H fold" evidence="2">
    <location>
        <begin position="61"/>
        <end position="153"/>
    </location>
</feature>
<evidence type="ECO:0000259" key="1">
    <source>
        <dbReference type="Pfam" id="PF05699"/>
    </source>
</evidence>
<reference evidence="3 4" key="1">
    <citation type="submission" date="2023-10" db="EMBL/GenBank/DDBJ databases">
        <title>Chromosome-scale genome assembly provides insights into flower coloration mechanisms of Canna indica.</title>
        <authorList>
            <person name="Li C."/>
        </authorList>
    </citation>
    <scope>NUCLEOTIDE SEQUENCE [LARGE SCALE GENOMIC DNA]</scope>
    <source>
        <tissue evidence="3">Flower</tissue>
    </source>
</reference>
<keyword evidence="4" id="KW-1185">Reference proteome</keyword>
<dbReference type="Pfam" id="PF14372">
    <property type="entry name" value="hAT-like_RNase-H"/>
    <property type="match status" value="1"/>
</dbReference>
<dbReference type="EMBL" id="CP136895">
    <property type="protein sequence ID" value="WOL10438.1"/>
    <property type="molecule type" value="Genomic_DNA"/>
</dbReference>
<dbReference type="PANTHER" id="PTHR23272">
    <property type="entry name" value="BED FINGER-RELATED"/>
    <property type="match status" value="1"/>
</dbReference>
<dbReference type="GO" id="GO:0003677">
    <property type="term" value="F:DNA binding"/>
    <property type="evidence" value="ECO:0007669"/>
    <property type="project" value="InterPro"/>
</dbReference>
<evidence type="ECO:0000313" key="4">
    <source>
        <dbReference type="Proteomes" id="UP001327560"/>
    </source>
</evidence>
<dbReference type="InterPro" id="IPR008906">
    <property type="entry name" value="HATC_C_dom"/>
</dbReference>
<accession>A0AAQ3QIF0</accession>
<gene>
    <name evidence="3" type="ORF">Cni_G19193</name>
</gene>
<protein>
    <submittedName>
        <fullName evidence="3">Zinc finger BED domain-containing protein RICESLEEPER 2-like</fullName>
    </submittedName>
</protein>